<proteinExistence type="predicted"/>
<gene>
    <name evidence="1" type="ORF">TSPGSL018_23630</name>
</gene>
<dbReference type="EMBL" id="GBEZ01024678">
    <property type="protein sequence ID" value="JAC62333.1"/>
    <property type="molecule type" value="Transcribed_RNA"/>
</dbReference>
<sequence>SVTAASRSMRTYRCAGSVASSIAINKGGGQEEGRVKGRGCLSIKITALESALQFAGCSFMSCKHRRSNS</sequence>
<organism evidence="1">
    <name type="scientific">Tetraselmis sp. GSL018</name>
    <dbReference type="NCBI Taxonomy" id="582737"/>
    <lineage>
        <taxon>Eukaryota</taxon>
        <taxon>Viridiplantae</taxon>
        <taxon>Chlorophyta</taxon>
        <taxon>core chlorophytes</taxon>
        <taxon>Chlorodendrophyceae</taxon>
        <taxon>Chlorodendrales</taxon>
        <taxon>Chlorodendraceae</taxon>
        <taxon>Tetraselmis</taxon>
    </lineage>
</organism>
<reference evidence="1" key="1">
    <citation type="submission" date="2014-05" db="EMBL/GenBank/DDBJ databases">
        <title>The transcriptome of the halophilic microalga Tetraselmis sp. GSL018 isolated from the Great Salt Lake, Utah.</title>
        <authorList>
            <person name="Jinkerson R.E."/>
            <person name="D'Adamo S."/>
            <person name="Posewitz M.C."/>
        </authorList>
    </citation>
    <scope>NUCLEOTIDE SEQUENCE</scope>
    <source>
        <strain evidence="1">GSL018</strain>
    </source>
</reference>
<evidence type="ECO:0000313" key="1">
    <source>
        <dbReference type="EMBL" id="JAC62333.1"/>
    </source>
</evidence>
<dbReference type="AlphaFoldDB" id="A0A061QRK1"/>
<feature type="non-terminal residue" evidence="1">
    <location>
        <position position="69"/>
    </location>
</feature>
<protein>
    <submittedName>
        <fullName evidence="1">Uncharacterized protein</fullName>
    </submittedName>
</protein>
<feature type="non-terminal residue" evidence="1">
    <location>
        <position position="1"/>
    </location>
</feature>
<accession>A0A061QRK1</accession>
<name>A0A061QRK1_9CHLO</name>